<evidence type="ECO:0000313" key="1">
    <source>
        <dbReference type="EMBL" id="GAJ16440.1"/>
    </source>
</evidence>
<sequence length="38" mass="4607">HKTDKYIYPLIGKKHIKHIKHIVEVGQISIYLMKKKNY</sequence>
<comment type="caution">
    <text evidence="1">The sequence shown here is derived from an EMBL/GenBank/DDBJ whole genome shotgun (WGS) entry which is preliminary data.</text>
</comment>
<name>X1VXJ1_9ZZZZ</name>
<proteinExistence type="predicted"/>
<feature type="non-terminal residue" evidence="1">
    <location>
        <position position="1"/>
    </location>
</feature>
<gene>
    <name evidence="1" type="ORF">S12H4_62030</name>
</gene>
<organism evidence="1">
    <name type="scientific">marine sediment metagenome</name>
    <dbReference type="NCBI Taxonomy" id="412755"/>
    <lineage>
        <taxon>unclassified sequences</taxon>
        <taxon>metagenomes</taxon>
        <taxon>ecological metagenomes</taxon>
    </lineage>
</organism>
<accession>X1VXJ1</accession>
<dbReference type="AlphaFoldDB" id="X1VXJ1"/>
<protein>
    <submittedName>
        <fullName evidence="1">Uncharacterized protein</fullName>
    </submittedName>
</protein>
<dbReference type="EMBL" id="BARW01041415">
    <property type="protein sequence ID" value="GAJ16440.1"/>
    <property type="molecule type" value="Genomic_DNA"/>
</dbReference>
<reference evidence="1" key="1">
    <citation type="journal article" date="2014" name="Front. Microbiol.">
        <title>High frequency of phylogenetically diverse reductive dehalogenase-homologous genes in deep subseafloor sedimentary metagenomes.</title>
        <authorList>
            <person name="Kawai M."/>
            <person name="Futagami T."/>
            <person name="Toyoda A."/>
            <person name="Takaki Y."/>
            <person name="Nishi S."/>
            <person name="Hori S."/>
            <person name="Arai W."/>
            <person name="Tsubouchi T."/>
            <person name="Morono Y."/>
            <person name="Uchiyama I."/>
            <person name="Ito T."/>
            <person name="Fujiyama A."/>
            <person name="Inagaki F."/>
            <person name="Takami H."/>
        </authorList>
    </citation>
    <scope>NUCLEOTIDE SEQUENCE</scope>
    <source>
        <strain evidence="1">Expedition CK06-06</strain>
    </source>
</reference>